<accession>A0A0K0CWX5</accession>
<keyword evidence="2" id="KW-0677">Repeat</keyword>
<dbReference type="SUPFAM" id="SSF52058">
    <property type="entry name" value="L domain-like"/>
    <property type="match status" value="1"/>
</dbReference>
<name>A0A0K0CWX5_ANGCA</name>
<evidence type="ECO:0000313" key="4">
    <source>
        <dbReference type="Proteomes" id="UP000035642"/>
    </source>
</evidence>
<evidence type="ECO:0000256" key="1">
    <source>
        <dbReference type="ARBA" id="ARBA00022614"/>
    </source>
</evidence>
<dbReference type="SMART" id="SM00364">
    <property type="entry name" value="LRR_BAC"/>
    <property type="match status" value="3"/>
</dbReference>
<organism evidence="4 5">
    <name type="scientific">Angiostrongylus cantonensis</name>
    <name type="common">Rat lungworm</name>
    <dbReference type="NCBI Taxonomy" id="6313"/>
    <lineage>
        <taxon>Eukaryota</taxon>
        <taxon>Metazoa</taxon>
        <taxon>Ecdysozoa</taxon>
        <taxon>Nematoda</taxon>
        <taxon>Chromadorea</taxon>
        <taxon>Rhabditida</taxon>
        <taxon>Rhabditina</taxon>
        <taxon>Rhabditomorpha</taxon>
        <taxon>Strongyloidea</taxon>
        <taxon>Metastrongylidae</taxon>
        <taxon>Angiostrongylus</taxon>
    </lineage>
</organism>
<dbReference type="Pfam" id="PF13516">
    <property type="entry name" value="LRR_6"/>
    <property type="match status" value="1"/>
</dbReference>
<evidence type="ECO:0000256" key="3">
    <source>
        <dbReference type="SAM" id="MobiDB-lite"/>
    </source>
</evidence>
<dbReference type="InterPro" id="IPR032675">
    <property type="entry name" value="LRR_dom_sf"/>
</dbReference>
<dbReference type="Proteomes" id="UP000035642">
    <property type="component" value="Unassembled WGS sequence"/>
</dbReference>
<sequence>MVPHQVLLSDSALKKNRGQNLYLYYWAHLYVTNVRNLIISGNMFTNVVGFDMFKQCVQVDATDNQLSKLTWFVPFATQLRVLLLSNNGITNIDCLRSFVNLETLDVSCNDIKTIPSGLDNAHLQRLDLSSNAIISLPDLQKLSFLNHLDVSSNRISSFKTAVFPQCLTFLDASSNTIEDLTEFLYLLPLAKLESIALANNPCISSPTFDYRIYILSVLPSVQDIDGFLVSEEDQLKGEWLYSQGKGRTFKPGTGAHGSLVNYLERYCPFDIDGKRVSSLDQSIVKVMEKRREILSSSSIEEDSSLSLSVHSPYGAWAAHVIEGKENRLPHSSTDESNCSESHDVILVPRHLFSAKMQQSSTPAEELCARSTTILQFEPPSRSSTLESIESSSTVTLVPAVKNSREDNRNVASTEAICADRSRRSHLRERILQREQDSELKGETGRTQPNNKRNATPSASLHSVGTDTPRFLSTKSKSDERSTTRHERQKSNHSNSVAVVTDISMDMGSIRSSRRLHYEEDDVIRRIEFLEDRVKTISDENENLTRINDELSKFLVERTEKFTEEVSSLRTQLQSIVKSQNPDPCNLRVSRKLGEGCYEIIWDMPVVEGYKVLTNGVESGFVRAPNNAARIADVEAGAEFSIQVQVTVI</sequence>
<reference evidence="5" key="2">
    <citation type="submission" date="2016-04" db="UniProtKB">
        <authorList>
            <consortium name="WormBaseParasite"/>
        </authorList>
    </citation>
    <scope>IDENTIFICATION</scope>
</reference>
<feature type="compositionally biased region" description="Basic and acidic residues" evidence="3">
    <location>
        <begin position="475"/>
        <end position="489"/>
    </location>
</feature>
<dbReference type="WBParaSite" id="ACAC_0000200201-mRNA-1">
    <property type="protein sequence ID" value="ACAC_0000200201-mRNA-1"/>
    <property type="gene ID" value="ACAC_0000200201"/>
</dbReference>
<dbReference type="InterPro" id="IPR050576">
    <property type="entry name" value="Cilia_flagella_integrity"/>
</dbReference>
<evidence type="ECO:0000256" key="2">
    <source>
        <dbReference type="ARBA" id="ARBA00022737"/>
    </source>
</evidence>
<dbReference type="PANTHER" id="PTHR45973:SF35">
    <property type="entry name" value="LEUCINE-RICH REPEAT-CONTAINING PROTEIN 43"/>
    <property type="match status" value="1"/>
</dbReference>
<dbReference type="InterPro" id="IPR003591">
    <property type="entry name" value="Leu-rich_rpt_typical-subtyp"/>
</dbReference>
<keyword evidence="1" id="KW-0433">Leucine-rich repeat</keyword>
<keyword evidence="4" id="KW-1185">Reference proteome</keyword>
<dbReference type="InterPro" id="IPR025875">
    <property type="entry name" value="Leu-rich_rpt_4"/>
</dbReference>
<dbReference type="SMART" id="SM00369">
    <property type="entry name" value="LRR_TYP"/>
    <property type="match status" value="2"/>
</dbReference>
<feature type="compositionally biased region" description="Basic and acidic residues" evidence="3">
    <location>
        <begin position="426"/>
        <end position="443"/>
    </location>
</feature>
<dbReference type="Gene3D" id="3.80.10.10">
    <property type="entry name" value="Ribonuclease Inhibitor"/>
    <property type="match status" value="2"/>
</dbReference>
<reference evidence="4" key="1">
    <citation type="submission" date="2012-09" db="EMBL/GenBank/DDBJ databases">
        <authorList>
            <person name="Martin A.A."/>
        </authorList>
    </citation>
    <scope>NUCLEOTIDE SEQUENCE</scope>
</reference>
<dbReference type="STRING" id="6313.A0A0K0CWX5"/>
<evidence type="ECO:0000313" key="5">
    <source>
        <dbReference type="WBParaSite" id="ACAC_0000200201-mRNA-1"/>
    </source>
</evidence>
<feature type="compositionally biased region" description="Polar residues" evidence="3">
    <location>
        <begin position="444"/>
        <end position="474"/>
    </location>
</feature>
<dbReference type="Pfam" id="PF12799">
    <property type="entry name" value="LRR_4"/>
    <property type="match status" value="1"/>
</dbReference>
<dbReference type="InterPro" id="IPR001611">
    <property type="entry name" value="Leu-rich_rpt"/>
</dbReference>
<protein>
    <submittedName>
        <fullName evidence="5">Serine/threonine-protein kinase 11-interacting protein</fullName>
    </submittedName>
</protein>
<dbReference type="PROSITE" id="PS51450">
    <property type="entry name" value="LRR"/>
    <property type="match status" value="4"/>
</dbReference>
<dbReference type="PANTHER" id="PTHR45973">
    <property type="entry name" value="PROTEIN PHOSPHATASE 1 REGULATORY SUBUNIT SDS22-RELATED"/>
    <property type="match status" value="1"/>
</dbReference>
<dbReference type="AlphaFoldDB" id="A0A0K0CWX5"/>
<proteinExistence type="predicted"/>
<feature type="region of interest" description="Disordered" evidence="3">
    <location>
        <begin position="426"/>
        <end position="496"/>
    </location>
</feature>